<evidence type="ECO:0000313" key="3">
    <source>
        <dbReference type="EMBL" id="NYJ10245.1"/>
    </source>
</evidence>
<dbReference type="EMBL" id="JACBZV010000002">
    <property type="protein sequence ID" value="NYJ10245.1"/>
    <property type="molecule type" value="Genomic_DNA"/>
</dbReference>
<evidence type="ECO:0000256" key="1">
    <source>
        <dbReference type="SAM" id="MobiDB-lite"/>
    </source>
</evidence>
<organism evidence="3 5">
    <name type="scientific">Rhizobium leguminosarum</name>
    <dbReference type="NCBI Taxonomy" id="384"/>
    <lineage>
        <taxon>Bacteria</taxon>
        <taxon>Pseudomonadati</taxon>
        <taxon>Pseudomonadota</taxon>
        <taxon>Alphaproteobacteria</taxon>
        <taxon>Hyphomicrobiales</taxon>
        <taxon>Rhizobiaceae</taxon>
        <taxon>Rhizobium/Agrobacterium group</taxon>
        <taxon>Rhizobium</taxon>
    </lineage>
</organism>
<sequence length="143" mass="15517">MADENNTGSVTGAAEIETPAKTGTRKQRAPRRQKATAELAAAGSQSVTEQPPAASAAMVEGRGRKGRRKTTETKAVDGRSPRKGAPRKRTAKPVEQAATTSAPAFDELEDLIQLEEENKRLRKTLAEKLRQENAELRRRLGLS</sequence>
<gene>
    <name evidence="2" type="ORF">GGE66_003666</name>
    <name evidence="3" type="ORF">GGI64_001292</name>
</gene>
<dbReference type="RefSeq" id="WP_179610976.1">
    <property type="nucleotide sequence ID" value="NZ_JACBZV010000002.1"/>
</dbReference>
<protein>
    <recommendedName>
        <fullName evidence="6">SyrB-like regulator</fullName>
    </recommendedName>
</protein>
<comment type="caution">
    <text evidence="3">The sequence shown here is derived from an EMBL/GenBank/DDBJ whole genome shotgun (WGS) entry which is preliminary data.</text>
</comment>
<dbReference type="AlphaFoldDB" id="A0A7Z0DVP4"/>
<proteinExistence type="predicted"/>
<accession>A0A7Z0DVP4</accession>
<name>A0A7Z0DVP4_RHILE</name>
<dbReference type="Proteomes" id="UP000535276">
    <property type="component" value="Unassembled WGS sequence"/>
</dbReference>
<dbReference type="Proteomes" id="UP000517187">
    <property type="component" value="Unassembled WGS sequence"/>
</dbReference>
<feature type="compositionally biased region" description="Basic residues" evidence="1">
    <location>
        <begin position="81"/>
        <end position="91"/>
    </location>
</feature>
<evidence type="ECO:0000313" key="4">
    <source>
        <dbReference type="Proteomes" id="UP000517187"/>
    </source>
</evidence>
<evidence type="ECO:0008006" key="6">
    <source>
        <dbReference type="Google" id="ProtNLM"/>
    </source>
</evidence>
<evidence type="ECO:0000313" key="5">
    <source>
        <dbReference type="Proteomes" id="UP000535276"/>
    </source>
</evidence>
<feature type="compositionally biased region" description="Basic and acidic residues" evidence="1">
    <location>
        <begin position="69"/>
        <end position="80"/>
    </location>
</feature>
<feature type="region of interest" description="Disordered" evidence="1">
    <location>
        <begin position="1"/>
        <end position="107"/>
    </location>
</feature>
<evidence type="ECO:0000313" key="2">
    <source>
        <dbReference type="EMBL" id="MBB6222681.1"/>
    </source>
</evidence>
<feature type="compositionally biased region" description="Basic residues" evidence="1">
    <location>
        <begin position="23"/>
        <end position="34"/>
    </location>
</feature>
<feature type="compositionally biased region" description="Polar residues" evidence="1">
    <location>
        <begin position="1"/>
        <end position="10"/>
    </location>
</feature>
<reference evidence="3 5" key="1">
    <citation type="submission" date="2020-07" db="EMBL/GenBank/DDBJ databases">
        <title>Genomic Encyclopedia of Type Strains, Phase IV (KMG-V): Genome sequencing to study the core and pangenomes of soil and plant-associated prokaryotes.</title>
        <authorList>
            <person name="Whitman W."/>
        </authorList>
    </citation>
    <scope>NUCLEOTIDE SEQUENCE [LARGE SCALE GENOMIC DNA]</scope>
    <source>
        <strain evidence="2 4">SEMIA 4011</strain>
        <strain evidence="3 5">SEMIA 4052</strain>
    </source>
</reference>
<dbReference type="EMBL" id="JACIIJ010000008">
    <property type="protein sequence ID" value="MBB6222681.1"/>
    <property type="molecule type" value="Genomic_DNA"/>
</dbReference>